<evidence type="ECO:0000313" key="3">
    <source>
        <dbReference type="Proteomes" id="UP000217199"/>
    </source>
</evidence>
<accession>A0A286U4W4</accession>
<organism evidence="2 3">
    <name type="scientific">Pyrrhoderma noxium</name>
    <dbReference type="NCBI Taxonomy" id="2282107"/>
    <lineage>
        <taxon>Eukaryota</taxon>
        <taxon>Fungi</taxon>
        <taxon>Dikarya</taxon>
        <taxon>Basidiomycota</taxon>
        <taxon>Agaricomycotina</taxon>
        <taxon>Agaricomycetes</taxon>
        <taxon>Hymenochaetales</taxon>
        <taxon>Hymenochaetaceae</taxon>
        <taxon>Pyrrhoderma</taxon>
    </lineage>
</organism>
<sequence length="111" mass="11584">MPFTQSGCNPSVEFNGPYNDVSGDQYNGDVFATASSLSTSGKTKTKVKVAEDPSKTNTTCTGSLKEGKHINDDEEKGESSTTNDEGKGEAVSTNSEGKKEIGSTVPSSNPK</sequence>
<keyword evidence="3" id="KW-1185">Reference proteome</keyword>
<dbReference type="InParanoid" id="A0A286U4W4"/>
<gene>
    <name evidence="2" type="ORF">PNOK_0969300</name>
</gene>
<comment type="caution">
    <text evidence="2">The sequence shown here is derived from an EMBL/GenBank/DDBJ whole genome shotgun (WGS) entry which is preliminary data.</text>
</comment>
<name>A0A286U4W4_9AGAM</name>
<proteinExistence type="predicted"/>
<reference evidence="2 3" key="1">
    <citation type="journal article" date="2017" name="Mol. Ecol.">
        <title>Comparative and population genomic landscape of Phellinus noxius: A hypervariable fungus causing root rot in trees.</title>
        <authorList>
            <person name="Chung C.L."/>
            <person name="Lee T.J."/>
            <person name="Akiba M."/>
            <person name="Lee H.H."/>
            <person name="Kuo T.H."/>
            <person name="Liu D."/>
            <person name="Ke H.M."/>
            <person name="Yokoi T."/>
            <person name="Roa M.B."/>
            <person name="Lu M.J."/>
            <person name="Chang Y.Y."/>
            <person name="Ann P.J."/>
            <person name="Tsai J.N."/>
            <person name="Chen C.Y."/>
            <person name="Tzean S.S."/>
            <person name="Ota Y."/>
            <person name="Hattori T."/>
            <person name="Sahashi N."/>
            <person name="Liou R.F."/>
            <person name="Kikuchi T."/>
            <person name="Tsai I.J."/>
        </authorList>
    </citation>
    <scope>NUCLEOTIDE SEQUENCE [LARGE SCALE GENOMIC DNA]</scope>
    <source>
        <strain evidence="2 3">FFPRI411160</strain>
    </source>
</reference>
<protein>
    <submittedName>
        <fullName evidence="2">Uncharacterized protein</fullName>
    </submittedName>
</protein>
<feature type="region of interest" description="Disordered" evidence="1">
    <location>
        <begin position="1"/>
        <end position="111"/>
    </location>
</feature>
<dbReference type="Proteomes" id="UP000217199">
    <property type="component" value="Unassembled WGS sequence"/>
</dbReference>
<evidence type="ECO:0000256" key="1">
    <source>
        <dbReference type="SAM" id="MobiDB-lite"/>
    </source>
</evidence>
<dbReference type="AlphaFoldDB" id="A0A286U4W4"/>
<dbReference type="EMBL" id="NBII01000012">
    <property type="protein sequence ID" value="PAV14615.1"/>
    <property type="molecule type" value="Genomic_DNA"/>
</dbReference>
<feature type="compositionally biased region" description="Low complexity" evidence="1">
    <location>
        <begin position="32"/>
        <end position="42"/>
    </location>
</feature>
<evidence type="ECO:0000313" key="2">
    <source>
        <dbReference type="EMBL" id="PAV14615.1"/>
    </source>
</evidence>